<organism evidence="1">
    <name type="scientific">Cucumis melo</name>
    <name type="common">Muskmelon</name>
    <dbReference type="NCBI Taxonomy" id="3656"/>
    <lineage>
        <taxon>Eukaryota</taxon>
        <taxon>Viridiplantae</taxon>
        <taxon>Streptophyta</taxon>
        <taxon>Embryophyta</taxon>
        <taxon>Tracheophyta</taxon>
        <taxon>Spermatophyta</taxon>
        <taxon>Magnoliopsida</taxon>
        <taxon>eudicotyledons</taxon>
        <taxon>Gunneridae</taxon>
        <taxon>Pentapetalae</taxon>
        <taxon>rosids</taxon>
        <taxon>fabids</taxon>
        <taxon>Cucurbitales</taxon>
        <taxon>Cucurbitaceae</taxon>
        <taxon>Benincaseae</taxon>
        <taxon>Cucumis</taxon>
    </lineage>
</organism>
<accession>A0A9I9DZ40</accession>
<name>A0A9I9DZ40_CUCME</name>
<evidence type="ECO:0000313" key="1">
    <source>
        <dbReference type="EnsemblPlants" id="MELO3C025476.2.1"/>
    </source>
</evidence>
<sequence>MTEGRAVSVRNRFPDSGIEDRIPTFRVQEKISLGQAVNKISGEEEALEGRGRDRTGPC</sequence>
<dbReference type="EnsemblPlants" id="MELO3C025476.2.1">
    <property type="protein sequence ID" value="MELO3C025476.2.1"/>
    <property type="gene ID" value="MELO3C025476.2"/>
</dbReference>
<proteinExistence type="predicted"/>
<reference evidence="1" key="1">
    <citation type="submission" date="2023-03" db="UniProtKB">
        <authorList>
            <consortium name="EnsemblPlants"/>
        </authorList>
    </citation>
    <scope>IDENTIFICATION</scope>
</reference>
<dbReference type="Gramene" id="MELO3C025476.2.1">
    <property type="protein sequence ID" value="MELO3C025476.2.1"/>
    <property type="gene ID" value="MELO3C025476.2"/>
</dbReference>
<dbReference type="AlphaFoldDB" id="A0A9I9DZ40"/>
<protein>
    <submittedName>
        <fullName evidence="1">Uncharacterized protein</fullName>
    </submittedName>
</protein>